<name>A0A4Z0Y8P5_9PEZI</name>
<comment type="caution">
    <text evidence="2">The sequence shown here is derived from an EMBL/GenBank/DDBJ whole genome shotgun (WGS) entry which is preliminary data.</text>
</comment>
<keyword evidence="1" id="KW-1133">Transmembrane helix</keyword>
<dbReference type="AlphaFoldDB" id="A0A4Z0Y8P5"/>
<proteinExistence type="predicted"/>
<dbReference type="Proteomes" id="UP000297716">
    <property type="component" value="Unassembled WGS sequence"/>
</dbReference>
<feature type="transmembrane region" description="Helical" evidence="1">
    <location>
        <begin position="171"/>
        <end position="191"/>
    </location>
</feature>
<evidence type="ECO:0000313" key="3">
    <source>
        <dbReference type="Proteomes" id="UP000297716"/>
    </source>
</evidence>
<accession>A0A4Z0Y8P5</accession>
<protein>
    <submittedName>
        <fullName evidence="2">Uncharacterized protein</fullName>
    </submittedName>
</protein>
<dbReference type="OrthoDB" id="5428040at2759"/>
<gene>
    <name evidence="2" type="ORF">E0Z10_g8214</name>
</gene>
<keyword evidence="1" id="KW-0472">Membrane</keyword>
<evidence type="ECO:0000256" key="1">
    <source>
        <dbReference type="SAM" id="Phobius"/>
    </source>
</evidence>
<reference evidence="2 3" key="1">
    <citation type="submission" date="2019-03" db="EMBL/GenBank/DDBJ databases">
        <title>Draft genome sequence of Xylaria hypoxylon DSM 108379, a ubiquitous saprotrophic-parasitic fungi on hardwood.</title>
        <authorList>
            <person name="Buettner E."/>
            <person name="Leonhardt S."/>
            <person name="Gebauer A.M."/>
            <person name="Liers C."/>
            <person name="Hofrichter M."/>
            <person name="Kellner H."/>
        </authorList>
    </citation>
    <scope>NUCLEOTIDE SEQUENCE [LARGE SCALE GENOMIC DNA]</scope>
    <source>
        <strain evidence="2 3">DSM 108379</strain>
    </source>
</reference>
<organism evidence="2 3">
    <name type="scientific">Xylaria hypoxylon</name>
    <dbReference type="NCBI Taxonomy" id="37992"/>
    <lineage>
        <taxon>Eukaryota</taxon>
        <taxon>Fungi</taxon>
        <taxon>Dikarya</taxon>
        <taxon>Ascomycota</taxon>
        <taxon>Pezizomycotina</taxon>
        <taxon>Sordariomycetes</taxon>
        <taxon>Xylariomycetidae</taxon>
        <taxon>Xylariales</taxon>
        <taxon>Xylariaceae</taxon>
        <taxon>Xylaria</taxon>
    </lineage>
</organism>
<sequence length="260" mass="28366">MPSSDWQQIRPSALNKPTSAYVIYGTVASLTMTGNLNQTKASLYFNTTTSSPKVDTLQTLFGANNMHKTPAERGILSISNDIQDPALSSSFNINKTSARDAIDYSSIAFGEGAAAGVFDNTGGTSVSLCDHCDLLGYSVPNDVAALFQNIINTTVFAAEVVLPLRWRGITAVLVLIGVNTVIMWIIAALYVCRTRFSLAGNYWHAVSQLISKETLSLLNKSSELKDKDLKEQLDLESEDFFVKIGRLPYDGHVTVVRMDE</sequence>
<keyword evidence="1" id="KW-0812">Transmembrane</keyword>
<dbReference type="EMBL" id="SKBN01000215">
    <property type="protein sequence ID" value="TGJ80539.1"/>
    <property type="molecule type" value="Genomic_DNA"/>
</dbReference>
<evidence type="ECO:0000313" key="2">
    <source>
        <dbReference type="EMBL" id="TGJ80539.1"/>
    </source>
</evidence>
<keyword evidence="3" id="KW-1185">Reference proteome</keyword>